<feature type="region of interest" description="Disordered" evidence="1">
    <location>
        <begin position="1"/>
        <end position="111"/>
    </location>
</feature>
<dbReference type="GO" id="GO:0007411">
    <property type="term" value="P:axon guidance"/>
    <property type="evidence" value="ECO:0007669"/>
    <property type="project" value="TreeGrafter"/>
</dbReference>
<name>A0A2J8U6J1_PONAB</name>
<feature type="non-terminal residue" evidence="2">
    <location>
        <position position="1"/>
    </location>
</feature>
<dbReference type="GO" id="GO:0030838">
    <property type="term" value="P:positive regulation of actin filament polymerization"/>
    <property type="evidence" value="ECO:0007669"/>
    <property type="project" value="TreeGrafter"/>
</dbReference>
<sequence>AKLRKVSKQEEASGGPTAPKAESGRSGGGGLMEEMNAMLARRRKATQVGEKTPKDESANQEEPEARVPAQSESVRRPWEKNSTTLPRMKSSSSVTTSETQPCTPSSSDYSDLQRVKQMSALNSFRTLTQLSITNWSWQEAGTYLPALVLDVLQYFSGSKDPEFSPRILQSLCDLDSDVMVSR</sequence>
<organism evidence="2">
    <name type="scientific">Pongo abelii</name>
    <name type="common">Sumatran orangutan</name>
    <name type="synonym">Pongo pygmaeus abelii</name>
    <dbReference type="NCBI Taxonomy" id="9601"/>
    <lineage>
        <taxon>Eukaryota</taxon>
        <taxon>Metazoa</taxon>
        <taxon>Chordata</taxon>
        <taxon>Craniata</taxon>
        <taxon>Vertebrata</taxon>
        <taxon>Euteleostomi</taxon>
        <taxon>Mammalia</taxon>
        <taxon>Eutheria</taxon>
        <taxon>Euarchontoglires</taxon>
        <taxon>Primates</taxon>
        <taxon>Haplorrhini</taxon>
        <taxon>Catarrhini</taxon>
        <taxon>Hominidae</taxon>
        <taxon>Pongo</taxon>
    </lineage>
</organism>
<evidence type="ECO:0000256" key="1">
    <source>
        <dbReference type="SAM" id="MobiDB-lite"/>
    </source>
</evidence>
<protein>
    <submittedName>
        <fullName evidence="2">VASP isoform 8</fullName>
    </submittedName>
</protein>
<dbReference type="GO" id="GO:0001843">
    <property type="term" value="P:neural tube closure"/>
    <property type="evidence" value="ECO:0007669"/>
    <property type="project" value="TreeGrafter"/>
</dbReference>
<dbReference type="PANTHER" id="PTHR11202">
    <property type="entry name" value="SPROUTY-RELATED, EVH1 DOMAIN-CONTAINING PROTEIN FAMILY MEMBER"/>
    <property type="match status" value="1"/>
</dbReference>
<comment type="caution">
    <text evidence="2">The sequence shown here is derived from an EMBL/GenBank/DDBJ whole genome shotgun (WGS) entry which is preliminary data.</text>
</comment>
<dbReference type="GO" id="GO:0030036">
    <property type="term" value="P:actin cytoskeleton organization"/>
    <property type="evidence" value="ECO:0007669"/>
    <property type="project" value="TreeGrafter"/>
</dbReference>
<dbReference type="PANTHER" id="PTHR11202:SF12">
    <property type="entry name" value="VASODILATOR-STIMULATED PHOSPHOPROTEIN"/>
    <property type="match status" value="1"/>
</dbReference>
<reference evidence="2" key="1">
    <citation type="submission" date="2017-12" db="EMBL/GenBank/DDBJ databases">
        <title>High-resolution comparative analysis of great ape genomes.</title>
        <authorList>
            <person name="Pollen A."/>
            <person name="Hastie A."/>
            <person name="Hormozdiari F."/>
            <person name="Dougherty M."/>
            <person name="Liu R."/>
            <person name="Chaisson M."/>
            <person name="Hoppe E."/>
            <person name="Hill C."/>
            <person name="Pang A."/>
            <person name="Hillier L."/>
            <person name="Baker C."/>
            <person name="Armstrong J."/>
            <person name="Shendure J."/>
            <person name="Paten B."/>
            <person name="Wilson R."/>
            <person name="Chao H."/>
            <person name="Schneider V."/>
            <person name="Ventura M."/>
            <person name="Kronenberg Z."/>
            <person name="Murali S."/>
            <person name="Gordon D."/>
            <person name="Cantsilieris S."/>
            <person name="Munson K."/>
            <person name="Nelson B."/>
            <person name="Raja A."/>
            <person name="Underwood J."/>
            <person name="Diekhans M."/>
            <person name="Fiddes I."/>
            <person name="Haussler D."/>
            <person name="Eichler E."/>
        </authorList>
    </citation>
    <scope>NUCLEOTIDE SEQUENCE [LARGE SCALE GENOMIC DNA]</scope>
    <source>
        <strain evidence="2">Susie</strain>
    </source>
</reference>
<feature type="compositionally biased region" description="Polar residues" evidence="1">
    <location>
        <begin position="80"/>
        <end position="110"/>
    </location>
</feature>
<accession>A0A2J8U6J1</accession>
<dbReference type="GO" id="GO:0005522">
    <property type="term" value="F:profilin binding"/>
    <property type="evidence" value="ECO:0007669"/>
    <property type="project" value="TreeGrafter"/>
</dbReference>
<dbReference type="EMBL" id="NDHI03003467">
    <property type="protein sequence ID" value="PNJ40891.1"/>
    <property type="molecule type" value="Genomic_DNA"/>
</dbReference>
<dbReference type="AlphaFoldDB" id="A0A2J8U6J1"/>
<gene>
    <name evidence="2" type="ORF">CR201_G0029408</name>
</gene>
<dbReference type="GO" id="GO:0017124">
    <property type="term" value="F:SH3 domain binding"/>
    <property type="evidence" value="ECO:0007669"/>
    <property type="project" value="TreeGrafter"/>
</dbReference>
<proteinExistence type="predicted"/>
<evidence type="ECO:0000313" key="2">
    <source>
        <dbReference type="EMBL" id="PNJ40891.1"/>
    </source>
</evidence>